<reference evidence="4" key="1">
    <citation type="journal article" date="2008" name="Mol. Microbiol.">
        <title>PigZ, a TetR/AcrR family repressor, modulates secondary metabolism via the expression of a putative four-component resistance-nodulation-cell-division efflux pump, ZrpADBC, in Serratia sp. ATCC 39006.</title>
        <authorList>
            <person name="Gristwood T."/>
            <person name="Fineran P.C."/>
            <person name="Everson L."/>
            <person name="Salmond G.P."/>
        </authorList>
    </citation>
    <scope>NUCLEOTIDE SEQUENCE</scope>
</reference>
<dbReference type="GO" id="GO:0015562">
    <property type="term" value="F:efflux transmembrane transporter activity"/>
    <property type="evidence" value="ECO:0007669"/>
    <property type="project" value="InterPro"/>
</dbReference>
<keyword evidence="3" id="KW-0472">Membrane</keyword>
<dbReference type="Gene3D" id="1.20.1600.10">
    <property type="entry name" value="Outer membrane efflux proteins (OEP)"/>
    <property type="match status" value="1"/>
</dbReference>
<evidence type="ECO:0000256" key="3">
    <source>
        <dbReference type="RuleBase" id="RU362097"/>
    </source>
</evidence>
<dbReference type="InterPro" id="IPR010131">
    <property type="entry name" value="MdtP/NodT-like"/>
</dbReference>
<accession>B6ETQ4</accession>
<comment type="similarity">
    <text evidence="2 3">Belongs to the outer membrane factor (OMF) (TC 1.B.17) family.</text>
</comment>
<dbReference type="AlphaFoldDB" id="B6ETQ4"/>
<protein>
    <submittedName>
        <fullName evidence="4">Putative RND-family outer membrane protein</fullName>
    </submittedName>
</protein>
<dbReference type="PANTHER" id="PTHR30203">
    <property type="entry name" value="OUTER MEMBRANE CATION EFFLUX PROTEIN"/>
    <property type="match status" value="1"/>
</dbReference>
<evidence type="ECO:0000256" key="2">
    <source>
        <dbReference type="ARBA" id="ARBA00007613"/>
    </source>
</evidence>
<evidence type="ECO:0000256" key="1">
    <source>
        <dbReference type="ARBA" id="ARBA00004459"/>
    </source>
</evidence>
<keyword evidence="3" id="KW-1134">Transmembrane beta strand</keyword>
<dbReference type="Pfam" id="PF02321">
    <property type="entry name" value="OEP"/>
    <property type="match status" value="2"/>
</dbReference>
<dbReference type="Gene3D" id="2.20.200.10">
    <property type="entry name" value="Outer membrane efflux proteins (OEP)"/>
    <property type="match status" value="1"/>
</dbReference>
<keyword evidence="3" id="KW-0812">Transmembrane</keyword>
<dbReference type="GO" id="GO:0009279">
    <property type="term" value="C:cell outer membrane"/>
    <property type="evidence" value="ECO:0007669"/>
    <property type="project" value="UniProtKB-SubCell"/>
</dbReference>
<dbReference type="PANTHER" id="PTHR30203:SF32">
    <property type="entry name" value="CATION EFFLUX SYSTEM PROTEIN CUSC"/>
    <property type="match status" value="1"/>
</dbReference>
<keyword evidence="3" id="KW-0564">Palmitate</keyword>
<dbReference type="SUPFAM" id="SSF56954">
    <property type="entry name" value="Outer membrane efflux proteins (OEP)"/>
    <property type="match status" value="1"/>
</dbReference>
<name>B6ETQ4_SERS3</name>
<sequence length="491" mass="53302">MSYFIVSRTLHLSRRALTPVTAVVLATFLTGCTLVPEYHRPVAPVASAWPIKAKTGVSDTSVAAITWQTLFVDPKLRQVVQLALDNNRDLKIAILNIEKAQAQYRIQRSALMPQIGIAGAEQAQRTPASVSYTGIGGVTRGYSLDVGISAYELDLFGRIRSLKEEAQQDYLSTVWSRQATQISLIAEVAESYLSLAADQDLQRLAQDTLRSRQAAYDLQQSLTNVGKSSQLPLHQAESELESARYQLLLADKLVMSDSNALTLLVGTSLPASLLPSTDSLANMVSNKPLSAGLPSDLLQQRPDIMSAEHNLLAANADIGAARAAFFPSISLTTSAGRASNALGELFDAGGRSWSFAPQVNLPIFSGGRLMAQLETSKVERNIAVAEYEKTIQTAFREVSDALAERSVVDDETQAQQKNVQAAKAAFDFVQIQYTNGATDYLNVLDAQRTLFAAQQSLIQSRLSQQNSLITLYKALGGGWEHEAAEWGTRPV</sequence>
<dbReference type="NCBIfam" id="TIGR01845">
    <property type="entry name" value="outer_NodT"/>
    <property type="match status" value="1"/>
</dbReference>
<dbReference type="InterPro" id="IPR003423">
    <property type="entry name" value="OMP_efflux"/>
</dbReference>
<comment type="subcellular location">
    <subcellularLocation>
        <location evidence="1 3">Cell outer membrane</location>
        <topology evidence="1 3">Lipid-anchor</topology>
    </subcellularLocation>
</comment>
<organism evidence="4">
    <name type="scientific">Serratia sp. (strain ATCC 39006)</name>
    <name type="common">Prodigiosinella confusarubida</name>
    <dbReference type="NCBI Taxonomy" id="104623"/>
    <lineage>
        <taxon>Bacteria</taxon>
        <taxon>Pseudomonadati</taxon>
        <taxon>Pseudomonadota</taxon>
        <taxon>Gammaproteobacteria</taxon>
        <taxon>Enterobacterales</taxon>
        <taxon>Pectobacteriaceae</taxon>
        <taxon>Prodigiosinella</taxon>
    </lineage>
</organism>
<keyword evidence="3" id="KW-0449">Lipoprotein</keyword>
<dbReference type="EMBL" id="FM212460">
    <property type="protein sequence ID" value="CAR82064.1"/>
    <property type="molecule type" value="Genomic_DNA"/>
</dbReference>
<evidence type="ECO:0000313" key="4">
    <source>
        <dbReference type="EMBL" id="CAR82064.1"/>
    </source>
</evidence>
<proteinExistence type="inferred from homology"/>
<gene>
    <name evidence="4" type="primary">zrpC</name>
</gene>